<organism evidence="2 3">
    <name type="scientific">Crossiella cryophila</name>
    <dbReference type="NCBI Taxonomy" id="43355"/>
    <lineage>
        <taxon>Bacteria</taxon>
        <taxon>Bacillati</taxon>
        <taxon>Actinomycetota</taxon>
        <taxon>Actinomycetes</taxon>
        <taxon>Pseudonocardiales</taxon>
        <taxon>Pseudonocardiaceae</taxon>
        <taxon>Crossiella</taxon>
    </lineage>
</organism>
<dbReference type="Pfam" id="PF06772">
    <property type="entry name" value="LtrA"/>
    <property type="match status" value="1"/>
</dbReference>
<name>A0A7W7FZ18_9PSEU</name>
<feature type="transmembrane region" description="Helical" evidence="1">
    <location>
        <begin position="354"/>
        <end position="372"/>
    </location>
</feature>
<dbReference type="Proteomes" id="UP000533598">
    <property type="component" value="Unassembled WGS sequence"/>
</dbReference>
<feature type="transmembrane region" description="Helical" evidence="1">
    <location>
        <begin position="21"/>
        <end position="43"/>
    </location>
</feature>
<gene>
    <name evidence="2" type="ORF">HNR67_008386</name>
</gene>
<dbReference type="PANTHER" id="PTHR36840">
    <property type="entry name" value="BLL5714 PROTEIN"/>
    <property type="match status" value="1"/>
</dbReference>
<evidence type="ECO:0000256" key="1">
    <source>
        <dbReference type="SAM" id="Phobius"/>
    </source>
</evidence>
<reference evidence="2 3" key="1">
    <citation type="submission" date="2020-08" db="EMBL/GenBank/DDBJ databases">
        <title>Sequencing the genomes of 1000 actinobacteria strains.</title>
        <authorList>
            <person name="Klenk H.-P."/>
        </authorList>
    </citation>
    <scope>NUCLEOTIDE SEQUENCE [LARGE SCALE GENOMIC DNA]</scope>
    <source>
        <strain evidence="2 3">DSM 44230</strain>
    </source>
</reference>
<keyword evidence="1" id="KW-1133">Transmembrane helix</keyword>
<evidence type="ECO:0000313" key="2">
    <source>
        <dbReference type="EMBL" id="MBB4682268.1"/>
    </source>
</evidence>
<proteinExistence type="predicted"/>
<keyword evidence="3" id="KW-1185">Reference proteome</keyword>
<feature type="transmembrane region" description="Helical" evidence="1">
    <location>
        <begin position="305"/>
        <end position="325"/>
    </location>
</feature>
<feature type="transmembrane region" description="Helical" evidence="1">
    <location>
        <begin position="55"/>
        <end position="76"/>
    </location>
</feature>
<comment type="caution">
    <text evidence="2">The sequence shown here is derived from an EMBL/GenBank/DDBJ whole genome shotgun (WGS) entry which is preliminary data.</text>
</comment>
<protein>
    <submittedName>
        <fullName evidence="2">Low temperature requirement protein LtrA</fullName>
    </submittedName>
</protein>
<accession>A0A7W7FZ18</accession>
<feature type="transmembrane region" description="Helical" evidence="1">
    <location>
        <begin position="88"/>
        <end position="108"/>
    </location>
</feature>
<keyword evidence="1" id="KW-0812">Transmembrane</keyword>
<keyword evidence="1" id="KW-0472">Membrane</keyword>
<feature type="transmembrane region" description="Helical" evidence="1">
    <location>
        <begin position="114"/>
        <end position="131"/>
    </location>
</feature>
<feature type="transmembrane region" description="Helical" evidence="1">
    <location>
        <begin position="206"/>
        <end position="227"/>
    </location>
</feature>
<feature type="transmembrane region" description="Helical" evidence="1">
    <location>
        <begin position="276"/>
        <end position="293"/>
    </location>
</feature>
<dbReference type="InterPro" id="IPR010640">
    <property type="entry name" value="Low_temperature_requirement_A"/>
</dbReference>
<dbReference type="AlphaFoldDB" id="A0A7W7FZ18"/>
<dbReference type="EMBL" id="JACHMH010000001">
    <property type="protein sequence ID" value="MBB4682268.1"/>
    <property type="molecule type" value="Genomic_DNA"/>
</dbReference>
<sequence length="393" mass="42100">MRPWYRPMAARDATEAHRAATPLELLFDLCFVVAVAAAAAGLHHGLSENHLGSGVLGYVLVFFAIWWAWINFTWFASSYDTDDVPYRLTVLIQIAGGLVMAAGVSLAYEQNFTVITIGYLVMRVAMIVQWLRAARADPPRRACAHRFALGIALVQLGWIGRLFLPESLFLPGFLLLAVLEMLVPVWAERRGPTPWHPHHIAERYGLFTLIVLGESVLAATTAIRAGLSAQQHIPILVSVAVAGLVILFSLWWLYFDQPAPALNSLGKTLSWGYGHYLIFASAAAVGAGLSVAVDYDLHRAHLSTAAAGFATTVPVAVFLLSVWLLHIGPRSGGVLSFGFPVTAVLVLGSTYSGAPIHVTAGLLAVLVAVNVVSRGRTASPAATARTADQPPAG</sequence>
<dbReference type="RefSeq" id="WP_185009434.1">
    <property type="nucleotide sequence ID" value="NZ_BAAAUI010000007.1"/>
</dbReference>
<feature type="transmembrane region" description="Helical" evidence="1">
    <location>
        <begin position="233"/>
        <end position="255"/>
    </location>
</feature>
<evidence type="ECO:0000313" key="3">
    <source>
        <dbReference type="Proteomes" id="UP000533598"/>
    </source>
</evidence>
<dbReference type="PANTHER" id="PTHR36840:SF1">
    <property type="entry name" value="BLL5714 PROTEIN"/>
    <property type="match status" value="1"/>
</dbReference>
<feature type="transmembrane region" description="Helical" evidence="1">
    <location>
        <begin position="143"/>
        <end position="163"/>
    </location>
</feature>